<evidence type="ECO:0000313" key="1">
    <source>
        <dbReference type="EMBL" id="MPC17097.1"/>
    </source>
</evidence>
<gene>
    <name evidence="1" type="ORF">E2C01_009943</name>
</gene>
<evidence type="ECO:0000313" key="2">
    <source>
        <dbReference type="Proteomes" id="UP000324222"/>
    </source>
</evidence>
<reference evidence="1 2" key="1">
    <citation type="submission" date="2019-05" db="EMBL/GenBank/DDBJ databases">
        <title>Another draft genome of Portunus trituberculatus and its Hox gene families provides insights of decapod evolution.</title>
        <authorList>
            <person name="Jeong J.-H."/>
            <person name="Song I."/>
            <person name="Kim S."/>
            <person name="Choi T."/>
            <person name="Kim D."/>
            <person name="Ryu S."/>
            <person name="Kim W."/>
        </authorList>
    </citation>
    <scope>NUCLEOTIDE SEQUENCE [LARGE SCALE GENOMIC DNA]</scope>
    <source>
        <tissue evidence="1">Muscle</tissue>
    </source>
</reference>
<comment type="caution">
    <text evidence="1">The sequence shown here is derived from an EMBL/GenBank/DDBJ whole genome shotgun (WGS) entry which is preliminary data.</text>
</comment>
<protein>
    <submittedName>
        <fullName evidence="1">Uncharacterized protein</fullName>
    </submittedName>
</protein>
<sequence>MAGSISHLSQTVPINTPAFTPHLYNEWWQVEGGCGGVTGGSEEGGSVVPASRHSALHSLTDSSTYTGTIRSLPV</sequence>
<name>A0A5B7D7C3_PORTR</name>
<dbReference type="AlphaFoldDB" id="A0A5B7D7C3"/>
<keyword evidence="2" id="KW-1185">Reference proteome</keyword>
<dbReference type="EMBL" id="VSRR010000559">
    <property type="protein sequence ID" value="MPC17097.1"/>
    <property type="molecule type" value="Genomic_DNA"/>
</dbReference>
<organism evidence="1 2">
    <name type="scientific">Portunus trituberculatus</name>
    <name type="common">Swimming crab</name>
    <name type="synonym">Neptunus trituberculatus</name>
    <dbReference type="NCBI Taxonomy" id="210409"/>
    <lineage>
        <taxon>Eukaryota</taxon>
        <taxon>Metazoa</taxon>
        <taxon>Ecdysozoa</taxon>
        <taxon>Arthropoda</taxon>
        <taxon>Crustacea</taxon>
        <taxon>Multicrustacea</taxon>
        <taxon>Malacostraca</taxon>
        <taxon>Eumalacostraca</taxon>
        <taxon>Eucarida</taxon>
        <taxon>Decapoda</taxon>
        <taxon>Pleocyemata</taxon>
        <taxon>Brachyura</taxon>
        <taxon>Eubrachyura</taxon>
        <taxon>Portunoidea</taxon>
        <taxon>Portunidae</taxon>
        <taxon>Portuninae</taxon>
        <taxon>Portunus</taxon>
    </lineage>
</organism>
<dbReference type="Proteomes" id="UP000324222">
    <property type="component" value="Unassembled WGS sequence"/>
</dbReference>
<proteinExistence type="predicted"/>
<accession>A0A5B7D7C3</accession>